<dbReference type="InterPro" id="IPR025322">
    <property type="entry name" value="PADRE_dom"/>
</dbReference>
<evidence type="ECO:0008006" key="3">
    <source>
        <dbReference type="Google" id="ProtNLM"/>
    </source>
</evidence>
<dbReference type="Gramene" id="ONK79423">
    <property type="protein sequence ID" value="ONK79423"/>
    <property type="gene ID" value="A4U43_C01F6220"/>
</dbReference>
<keyword evidence="2" id="KW-1185">Reference proteome</keyword>
<dbReference type="Pfam" id="PF14009">
    <property type="entry name" value="PADRE"/>
    <property type="match status" value="1"/>
</dbReference>
<dbReference type="OMA" id="MIRVVHL"/>
<proteinExistence type="predicted"/>
<evidence type="ECO:0000313" key="1">
    <source>
        <dbReference type="EMBL" id="ONK79423.1"/>
    </source>
</evidence>
<protein>
    <recommendedName>
        <fullName evidence="3">DUF4228 domain-containing protein</fullName>
    </recommendedName>
</protein>
<dbReference type="EMBL" id="CM007381">
    <property type="protein sequence ID" value="ONK79423.1"/>
    <property type="molecule type" value="Genomic_DNA"/>
</dbReference>
<dbReference type="Proteomes" id="UP000243459">
    <property type="component" value="Chromosome 1"/>
</dbReference>
<dbReference type="PANTHER" id="PTHR33052">
    <property type="entry name" value="DUF4228 DOMAIN PROTEIN-RELATED"/>
    <property type="match status" value="1"/>
</dbReference>
<reference evidence="2" key="1">
    <citation type="journal article" date="2017" name="Nat. Commun.">
        <title>The asparagus genome sheds light on the origin and evolution of a young Y chromosome.</title>
        <authorList>
            <person name="Harkess A."/>
            <person name="Zhou J."/>
            <person name="Xu C."/>
            <person name="Bowers J.E."/>
            <person name="Van der Hulst R."/>
            <person name="Ayyampalayam S."/>
            <person name="Mercati F."/>
            <person name="Riccardi P."/>
            <person name="McKain M.R."/>
            <person name="Kakrana A."/>
            <person name="Tang H."/>
            <person name="Ray J."/>
            <person name="Groenendijk J."/>
            <person name="Arikit S."/>
            <person name="Mathioni S.M."/>
            <person name="Nakano M."/>
            <person name="Shan H."/>
            <person name="Telgmann-Rauber A."/>
            <person name="Kanno A."/>
            <person name="Yue Z."/>
            <person name="Chen H."/>
            <person name="Li W."/>
            <person name="Chen Y."/>
            <person name="Xu X."/>
            <person name="Zhang Y."/>
            <person name="Luo S."/>
            <person name="Chen H."/>
            <person name="Gao J."/>
            <person name="Mao Z."/>
            <person name="Pires J.C."/>
            <person name="Luo M."/>
            <person name="Kudrna D."/>
            <person name="Wing R.A."/>
            <person name="Meyers B.C."/>
            <person name="Yi K."/>
            <person name="Kong H."/>
            <person name="Lavrijsen P."/>
            <person name="Sunseri F."/>
            <person name="Falavigna A."/>
            <person name="Ye Y."/>
            <person name="Leebens-Mack J.H."/>
            <person name="Chen G."/>
        </authorList>
    </citation>
    <scope>NUCLEOTIDE SEQUENCE [LARGE SCALE GENOMIC DNA]</scope>
    <source>
        <strain evidence="2">cv. DH0086</strain>
    </source>
</reference>
<organism evidence="1 2">
    <name type="scientific">Asparagus officinalis</name>
    <name type="common">Garden asparagus</name>
    <dbReference type="NCBI Taxonomy" id="4686"/>
    <lineage>
        <taxon>Eukaryota</taxon>
        <taxon>Viridiplantae</taxon>
        <taxon>Streptophyta</taxon>
        <taxon>Embryophyta</taxon>
        <taxon>Tracheophyta</taxon>
        <taxon>Spermatophyta</taxon>
        <taxon>Magnoliopsida</taxon>
        <taxon>Liliopsida</taxon>
        <taxon>Asparagales</taxon>
        <taxon>Asparagaceae</taxon>
        <taxon>Asparagoideae</taxon>
        <taxon>Asparagus</taxon>
    </lineage>
</organism>
<accession>A0A5P1FNX0</accession>
<dbReference type="AlphaFoldDB" id="A0A5P1FNX0"/>
<evidence type="ECO:0000313" key="2">
    <source>
        <dbReference type="Proteomes" id="UP000243459"/>
    </source>
</evidence>
<name>A0A5P1FNX0_ASPOF</name>
<sequence>MGCFLSCSCNTSQPFNCARVIQINGYIEDFTCPVTVSEVTGKPANKHVLFTSAQLLSFLTRPLRPEDSLESGRIYFLLPYSVFQSDTSPLDLASLVIRLTAVAKRARGPVKPRRLSYCGGPFKVWHREDGGVAGLARGGVRRR</sequence>
<gene>
    <name evidence="1" type="ORF">A4U43_C01F6220</name>
</gene>